<evidence type="ECO:0000256" key="8">
    <source>
        <dbReference type="PIRSR" id="PIRSR602401-1"/>
    </source>
</evidence>
<dbReference type="PANTHER" id="PTHR24291:SF177">
    <property type="entry name" value="CYTOCHROME P450 4AA1-RELATED"/>
    <property type="match status" value="1"/>
</dbReference>
<dbReference type="GO" id="GO:0016705">
    <property type="term" value="F:oxidoreductase activity, acting on paired donors, with incorporation or reduction of molecular oxygen"/>
    <property type="evidence" value="ECO:0007669"/>
    <property type="project" value="InterPro"/>
</dbReference>
<reference evidence="11" key="1">
    <citation type="submission" date="2016-12" db="EMBL/GenBank/DDBJ databases">
        <title>An insight into the sialome and mialome of the sand fly, Nyssomyia neivai.</title>
        <authorList>
            <person name="Sebastian V."/>
            <person name="Goulart T.M."/>
            <person name="Oliveira W."/>
            <person name="Calvo E."/>
            <person name="Oliveira L.F."/>
            <person name="Pinto M.C."/>
            <person name="Rosselino A.M."/>
            <person name="Ribeiro J.M."/>
        </authorList>
    </citation>
    <scope>NUCLEOTIDE SEQUENCE</scope>
</reference>
<feature type="binding site" description="axial binding residue" evidence="8">
    <location>
        <position position="440"/>
    </location>
    <ligand>
        <name>heme</name>
        <dbReference type="ChEBI" id="CHEBI:30413"/>
    </ligand>
    <ligandPart>
        <name>Fe</name>
        <dbReference type="ChEBI" id="CHEBI:18248"/>
    </ligandPart>
</feature>
<dbReference type="GO" id="GO:0004497">
    <property type="term" value="F:monooxygenase activity"/>
    <property type="evidence" value="ECO:0007669"/>
    <property type="project" value="UniProtKB-KW"/>
</dbReference>
<comment type="similarity">
    <text evidence="2 9">Belongs to the cytochrome P450 family.</text>
</comment>
<sequence length="496" mass="56693">MVAHQTLDRAYNLELLSYLSLIVAGSLIYALSGYLKLLLLALKLPGPPAIPFIGNILMIGDKNVMANDAAKAFSRYGTLIRVWVTIMPAFIVLDPQALQTILSSRKHTDKTFFYKLLHNFLGNGLITSSGDKWSVHRKLIQPSFHLNILEKFIGTFNDSSQCLLDKFNAVDGKINITDFVNNCVLDILNEAVLGVPVFREDKDLEKSPFRQGKVVMPYRVTRPWLLLNWVYKLTDTAASELNQKKQLDNFTRKMIRIRREAKRNGTLGDRKCLLDYLIDISEQVPDFTEEDIINEACTFMLAGQDSVGAAVAFSFFLLAQNWECQRKCIEEIDNIFDGDTRAPTMKDLREMRYLEQCIKETLRLYPSVPLLARSLGEDVRIGEHNLIAGSHVFVVPYAIHRLPYIYPDPEKFDPDRFLPEEVERRNPYAFLPFSAGPRNCIGHKFAILEMKTVISKILRNFTLHPVEGKEAIHPSFRVTLRATGGLWIRLQRRDKI</sequence>
<dbReference type="InterPro" id="IPR017972">
    <property type="entry name" value="Cyt_P450_CS"/>
</dbReference>
<dbReference type="CDD" id="cd20628">
    <property type="entry name" value="CYP4"/>
    <property type="match status" value="1"/>
</dbReference>
<dbReference type="SUPFAM" id="SSF48264">
    <property type="entry name" value="Cytochrome P450"/>
    <property type="match status" value="1"/>
</dbReference>
<keyword evidence="10" id="KW-0812">Transmembrane</keyword>
<feature type="transmembrane region" description="Helical" evidence="10">
    <location>
        <begin position="15"/>
        <end position="35"/>
    </location>
</feature>
<evidence type="ECO:0000256" key="7">
    <source>
        <dbReference type="ARBA" id="ARBA00023033"/>
    </source>
</evidence>
<dbReference type="EMBL" id="GFDF01000618">
    <property type="protein sequence ID" value="JAV13466.1"/>
    <property type="molecule type" value="Transcribed_RNA"/>
</dbReference>
<evidence type="ECO:0000256" key="5">
    <source>
        <dbReference type="ARBA" id="ARBA00023002"/>
    </source>
</evidence>
<dbReference type="Gene3D" id="1.10.630.10">
    <property type="entry name" value="Cytochrome P450"/>
    <property type="match status" value="1"/>
</dbReference>
<name>A0A1L8E478_9DIPT</name>
<keyword evidence="3 8" id="KW-0349">Heme</keyword>
<dbReference type="PRINTS" id="PR00385">
    <property type="entry name" value="P450"/>
</dbReference>
<keyword evidence="5 9" id="KW-0560">Oxidoreductase</keyword>
<evidence type="ECO:0000256" key="4">
    <source>
        <dbReference type="ARBA" id="ARBA00022723"/>
    </source>
</evidence>
<proteinExistence type="inferred from homology"/>
<dbReference type="Pfam" id="PF00067">
    <property type="entry name" value="p450"/>
    <property type="match status" value="1"/>
</dbReference>
<keyword evidence="7 9" id="KW-0503">Monooxygenase</keyword>
<dbReference type="PROSITE" id="PS00086">
    <property type="entry name" value="CYTOCHROME_P450"/>
    <property type="match status" value="1"/>
</dbReference>
<keyword evidence="6 8" id="KW-0408">Iron</keyword>
<dbReference type="GO" id="GO:0005506">
    <property type="term" value="F:iron ion binding"/>
    <property type="evidence" value="ECO:0007669"/>
    <property type="project" value="InterPro"/>
</dbReference>
<keyword evidence="10" id="KW-0472">Membrane</keyword>
<evidence type="ECO:0000313" key="11">
    <source>
        <dbReference type="EMBL" id="JAV13466.1"/>
    </source>
</evidence>
<dbReference type="InterPro" id="IPR036396">
    <property type="entry name" value="Cyt_P450_sf"/>
</dbReference>
<keyword evidence="4 8" id="KW-0479">Metal-binding</keyword>
<comment type="cofactor">
    <cofactor evidence="1 8">
        <name>heme</name>
        <dbReference type="ChEBI" id="CHEBI:30413"/>
    </cofactor>
</comment>
<dbReference type="PRINTS" id="PR00463">
    <property type="entry name" value="EP450I"/>
</dbReference>
<dbReference type="AlphaFoldDB" id="A0A1L8E478"/>
<evidence type="ECO:0000256" key="10">
    <source>
        <dbReference type="SAM" id="Phobius"/>
    </source>
</evidence>
<protein>
    <submittedName>
        <fullName evidence="11">Putative cytochrome</fullName>
    </submittedName>
</protein>
<evidence type="ECO:0000256" key="6">
    <source>
        <dbReference type="ARBA" id="ARBA00023004"/>
    </source>
</evidence>
<evidence type="ECO:0000256" key="3">
    <source>
        <dbReference type="ARBA" id="ARBA00022617"/>
    </source>
</evidence>
<dbReference type="InterPro" id="IPR002401">
    <property type="entry name" value="Cyt_P450_E_grp-I"/>
</dbReference>
<keyword evidence="10" id="KW-1133">Transmembrane helix</keyword>
<accession>A0A1L8E478</accession>
<dbReference type="GO" id="GO:0020037">
    <property type="term" value="F:heme binding"/>
    <property type="evidence" value="ECO:0007669"/>
    <property type="project" value="InterPro"/>
</dbReference>
<organism evidence="11">
    <name type="scientific">Nyssomyia neivai</name>
    <dbReference type="NCBI Taxonomy" id="330878"/>
    <lineage>
        <taxon>Eukaryota</taxon>
        <taxon>Metazoa</taxon>
        <taxon>Ecdysozoa</taxon>
        <taxon>Arthropoda</taxon>
        <taxon>Hexapoda</taxon>
        <taxon>Insecta</taxon>
        <taxon>Pterygota</taxon>
        <taxon>Neoptera</taxon>
        <taxon>Endopterygota</taxon>
        <taxon>Diptera</taxon>
        <taxon>Nematocera</taxon>
        <taxon>Psychodoidea</taxon>
        <taxon>Psychodidae</taxon>
        <taxon>Nyssomyia</taxon>
    </lineage>
</organism>
<dbReference type="InterPro" id="IPR001128">
    <property type="entry name" value="Cyt_P450"/>
</dbReference>
<dbReference type="PANTHER" id="PTHR24291">
    <property type="entry name" value="CYTOCHROME P450 FAMILY 4"/>
    <property type="match status" value="1"/>
</dbReference>
<dbReference type="InterPro" id="IPR050196">
    <property type="entry name" value="Cytochrome_P450_Monoox"/>
</dbReference>
<evidence type="ECO:0000256" key="9">
    <source>
        <dbReference type="RuleBase" id="RU000461"/>
    </source>
</evidence>
<evidence type="ECO:0000256" key="2">
    <source>
        <dbReference type="ARBA" id="ARBA00010617"/>
    </source>
</evidence>
<evidence type="ECO:0000256" key="1">
    <source>
        <dbReference type="ARBA" id="ARBA00001971"/>
    </source>
</evidence>